<dbReference type="AlphaFoldDB" id="A0A9D5CNK3"/>
<dbReference type="Proteomes" id="UP001085076">
    <property type="component" value="Miscellaneous, Linkage group lg04"/>
</dbReference>
<evidence type="ECO:0000313" key="5">
    <source>
        <dbReference type="Proteomes" id="UP001085076"/>
    </source>
</evidence>
<feature type="transmembrane region" description="Helical" evidence="3">
    <location>
        <begin position="647"/>
        <end position="668"/>
    </location>
</feature>
<comment type="caution">
    <text evidence="4">The sequence shown here is derived from an EMBL/GenBank/DDBJ whole genome shotgun (WGS) entry which is preliminary data.</text>
</comment>
<dbReference type="EMBL" id="JAGGNH010000004">
    <property type="protein sequence ID" value="KAJ0975668.1"/>
    <property type="molecule type" value="Genomic_DNA"/>
</dbReference>
<evidence type="ECO:0000256" key="2">
    <source>
        <dbReference type="SAM" id="MobiDB-lite"/>
    </source>
</evidence>
<evidence type="ECO:0000313" key="4">
    <source>
        <dbReference type="EMBL" id="KAJ0975668.1"/>
    </source>
</evidence>
<reference evidence="4" key="2">
    <citation type="journal article" date="2022" name="Hortic Res">
        <title>The genome of Dioscorea zingiberensis sheds light on the biosynthesis, origin and evolution of the medicinally important diosgenin saponins.</title>
        <authorList>
            <person name="Li Y."/>
            <person name="Tan C."/>
            <person name="Li Z."/>
            <person name="Guo J."/>
            <person name="Li S."/>
            <person name="Chen X."/>
            <person name="Wang C."/>
            <person name="Dai X."/>
            <person name="Yang H."/>
            <person name="Song W."/>
            <person name="Hou L."/>
            <person name="Xu J."/>
            <person name="Tong Z."/>
            <person name="Xu A."/>
            <person name="Yuan X."/>
            <person name="Wang W."/>
            <person name="Yang Q."/>
            <person name="Chen L."/>
            <person name="Sun Z."/>
            <person name="Wang K."/>
            <person name="Pan B."/>
            <person name="Chen J."/>
            <person name="Bao Y."/>
            <person name="Liu F."/>
            <person name="Qi X."/>
            <person name="Gang D.R."/>
            <person name="Wen J."/>
            <person name="Li J."/>
        </authorList>
    </citation>
    <scope>NUCLEOTIDE SEQUENCE</scope>
    <source>
        <strain evidence="4">Dzin_1.0</strain>
    </source>
</reference>
<feature type="compositionally biased region" description="Basic and acidic residues" evidence="2">
    <location>
        <begin position="19"/>
        <end position="33"/>
    </location>
</feature>
<sequence length="671" mass="77505">MAKKKNAHSTAAPAAPSSRPRELSDVVKPRDSSQEELENLKTLNHMLLKETVERRGQLADLRSKLDVLSEEHGFMSSIEHQVSSISLSALLLDASSRLDAEAREKGGIKKSLDFKEMKIQQLESKIVCLEEQMEDMATKYQEAVNRARSGLGALEVEKEEAKRRLAEKEHVIEELKVGNSALQKSRKETESKLSREIDVLRRRMAEMANEKEEIGRRLDEREHDIQLLECEKSFLENEKKGMELKLMAEISELEQRMLNNELYFKLVEDEKGEREIKFGEEIDTLKLRMEEMMHYIKQLESAKHAAEEVKKEIEVSFEWKMQGMMVEVDGLNARIVEIGREREALERKLAEKEADVYRLTRNFESVVDSLKGRIGELEHCVRILEGERDGAEVEKRRMETGFELKKRELVAEMDSMKQRIVDLGKDRQVFVRQLAEMDSLRGRVKELEFHVNTLEESRDEMEEEKRRMVLRFESKTQVMVAEMDGLKNRIVEIANERNVFERKLADKEDYVKQLERDGEKIADGLRVQVMELKKSKSETEEVLAKLKAMLEVLQFDYDAEKKNVDALMEDKKLVENKLKDAELKSVRVLAMLKSTAGAMQCREEEKENVVDYEMDEDDRVFAAEMNAIKDAFKCGLAEERAKKKGGLWGWLYPATSTIVAAVSLAYAAKGR</sequence>
<dbReference type="OrthoDB" id="689590at2759"/>
<gene>
    <name evidence="4" type="ORF">J5N97_017633</name>
</gene>
<evidence type="ECO:0000256" key="1">
    <source>
        <dbReference type="SAM" id="Coils"/>
    </source>
</evidence>
<feature type="coiled-coil region" evidence="1">
    <location>
        <begin position="112"/>
        <end position="245"/>
    </location>
</feature>
<proteinExistence type="predicted"/>
<protein>
    <submittedName>
        <fullName evidence="4">Uncharacterized protein</fullName>
    </submittedName>
</protein>
<keyword evidence="3" id="KW-0812">Transmembrane</keyword>
<keyword evidence="1" id="KW-0175">Coiled coil</keyword>
<keyword evidence="3" id="KW-1133">Transmembrane helix</keyword>
<keyword evidence="3" id="KW-0472">Membrane</keyword>
<feature type="region of interest" description="Disordered" evidence="2">
    <location>
        <begin position="1"/>
        <end position="36"/>
    </location>
</feature>
<feature type="coiled-coil region" evidence="1">
    <location>
        <begin position="282"/>
        <end position="362"/>
    </location>
</feature>
<reference evidence="4" key="1">
    <citation type="submission" date="2021-03" db="EMBL/GenBank/DDBJ databases">
        <authorList>
            <person name="Li Z."/>
            <person name="Yang C."/>
        </authorList>
    </citation>
    <scope>NUCLEOTIDE SEQUENCE</scope>
    <source>
        <strain evidence="4">Dzin_1.0</strain>
        <tissue evidence="4">Leaf</tissue>
    </source>
</reference>
<name>A0A9D5CNK3_9LILI</name>
<evidence type="ECO:0000256" key="3">
    <source>
        <dbReference type="SAM" id="Phobius"/>
    </source>
</evidence>
<feature type="coiled-coil region" evidence="1">
    <location>
        <begin position="406"/>
        <end position="584"/>
    </location>
</feature>
<organism evidence="4 5">
    <name type="scientific">Dioscorea zingiberensis</name>
    <dbReference type="NCBI Taxonomy" id="325984"/>
    <lineage>
        <taxon>Eukaryota</taxon>
        <taxon>Viridiplantae</taxon>
        <taxon>Streptophyta</taxon>
        <taxon>Embryophyta</taxon>
        <taxon>Tracheophyta</taxon>
        <taxon>Spermatophyta</taxon>
        <taxon>Magnoliopsida</taxon>
        <taxon>Liliopsida</taxon>
        <taxon>Dioscoreales</taxon>
        <taxon>Dioscoreaceae</taxon>
        <taxon>Dioscorea</taxon>
    </lineage>
</organism>
<accession>A0A9D5CNK3</accession>
<keyword evidence="5" id="KW-1185">Reference proteome</keyword>